<evidence type="ECO:0000256" key="1">
    <source>
        <dbReference type="SAM" id="MobiDB-lite"/>
    </source>
</evidence>
<accession>A0A8H6LUL4</accession>
<reference evidence="2 3" key="1">
    <citation type="submission" date="2020-07" db="EMBL/GenBank/DDBJ databases">
        <title>Comparative genomics of pyrophilous fungi reveals a link between fire events and developmental genes.</title>
        <authorList>
            <consortium name="DOE Joint Genome Institute"/>
            <person name="Steindorff A.S."/>
            <person name="Carver A."/>
            <person name="Calhoun S."/>
            <person name="Stillman K."/>
            <person name="Liu H."/>
            <person name="Lipzen A."/>
            <person name="Pangilinan J."/>
            <person name="Labutti K."/>
            <person name="Bruns T.D."/>
            <person name="Grigoriev I.V."/>
        </authorList>
    </citation>
    <scope>NUCLEOTIDE SEQUENCE [LARGE SCALE GENOMIC DNA]</scope>
    <source>
        <strain evidence="2 3">CBS 144469</strain>
    </source>
</reference>
<feature type="compositionally biased region" description="Low complexity" evidence="1">
    <location>
        <begin position="1"/>
        <end position="16"/>
    </location>
</feature>
<evidence type="ECO:0000313" key="2">
    <source>
        <dbReference type="EMBL" id="KAF6744453.1"/>
    </source>
</evidence>
<feature type="compositionally biased region" description="Basic and acidic residues" evidence="1">
    <location>
        <begin position="17"/>
        <end position="45"/>
    </location>
</feature>
<comment type="caution">
    <text evidence="2">The sequence shown here is derived from an EMBL/GenBank/DDBJ whole genome shotgun (WGS) entry which is preliminary data.</text>
</comment>
<gene>
    <name evidence="2" type="ORF">DFP72DRAFT_1094563</name>
</gene>
<feature type="compositionally biased region" description="Polar residues" evidence="1">
    <location>
        <begin position="70"/>
        <end position="87"/>
    </location>
</feature>
<protein>
    <submittedName>
        <fullName evidence="2">Uncharacterized protein</fullName>
    </submittedName>
</protein>
<dbReference type="EMBL" id="JACGCI010000120">
    <property type="protein sequence ID" value="KAF6744453.1"/>
    <property type="molecule type" value="Genomic_DNA"/>
</dbReference>
<name>A0A8H6LUL4_9AGAR</name>
<evidence type="ECO:0000313" key="3">
    <source>
        <dbReference type="Proteomes" id="UP000521943"/>
    </source>
</evidence>
<keyword evidence="3" id="KW-1185">Reference proteome</keyword>
<feature type="region of interest" description="Disordered" evidence="1">
    <location>
        <begin position="139"/>
        <end position="214"/>
    </location>
</feature>
<proteinExistence type="predicted"/>
<sequence>MKSNTATKAIVKTKATARCDEIHSPLGRTDDAERRPVNHGIHDDPDGPAPFSRRPKPSSSHQSHLRRPTEPSSPQVRAPAKSTTNGGTFRRACYVPGGKESGSRPQILAPPMEHLQIGRISTICTRLNASNDVPRIVANDEPDSRGDGGQQGALGRATTMAPQQPNSCEDEMPRRLTLTAQPIPPTVVVVNTPPSPKTLPRAHSTTKYDSRSTKGRIWPTDAALAFG</sequence>
<dbReference type="AlphaFoldDB" id="A0A8H6LUL4"/>
<feature type="region of interest" description="Disordered" evidence="1">
    <location>
        <begin position="1"/>
        <end position="106"/>
    </location>
</feature>
<dbReference type="Proteomes" id="UP000521943">
    <property type="component" value="Unassembled WGS sequence"/>
</dbReference>
<organism evidence="2 3">
    <name type="scientific">Ephemerocybe angulata</name>
    <dbReference type="NCBI Taxonomy" id="980116"/>
    <lineage>
        <taxon>Eukaryota</taxon>
        <taxon>Fungi</taxon>
        <taxon>Dikarya</taxon>
        <taxon>Basidiomycota</taxon>
        <taxon>Agaricomycotina</taxon>
        <taxon>Agaricomycetes</taxon>
        <taxon>Agaricomycetidae</taxon>
        <taxon>Agaricales</taxon>
        <taxon>Agaricineae</taxon>
        <taxon>Psathyrellaceae</taxon>
        <taxon>Ephemerocybe</taxon>
    </lineage>
</organism>